<name>A0A9X3ASJ2_9GAMM</name>
<accession>A0A9X3ASJ2</accession>
<reference evidence="1" key="2">
    <citation type="submission" date="2022-08" db="EMBL/GenBank/DDBJ databases">
        <authorList>
            <person name="Dong C."/>
        </authorList>
    </citation>
    <scope>NUCLEOTIDE SEQUENCE</scope>
    <source>
        <strain evidence="1">59MF3M-4</strain>
    </source>
</reference>
<gene>
    <name evidence="1" type="ORF">NYR02_15795</name>
</gene>
<reference evidence="1" key="1">
    <citation type="journal article" date="2022" name="Front. Microbiol.">
        <title>Genome-based taxonomic rearrangement of Oceanobacter-related bacteria including the description of Thalassolituus hydrocarbonoclasticus sp. nov. and Thalassolituus pacificus sp. nov. and emended description of the genus Thalassolituus.</title>
        <authorList>
            <person name="Dong C."/>
            <person name="Wei L."/>
            <person name="Wang J."/>
            <person name="Lai Q."/>
            <person name="Huang Z."/>
            <person name="Shao Z."/>
        </authorList>
    </citation>
    <scope>NUCLEOTIDE SEQUENCE</scope>
    <source>
        <strain evidence="1">59MF3M-4</strain>
    </source>
</reference>
<sequence>MSHIPTLKLLNDLPPPADDSVGGPGGAYAFFYAAATDADPHLLVYERARDFLSAPRAFVVLAMTAEDTDAVELNSLLEYDGIDYDADGVMQQTGCFQLVASAACYGQDQCHFILSVDGRRCEILCREYTVQTTIYHVSSACQALRLYLAQQG</sequence>
<dbReference type="RefSeq" id="WP_260977317.1">
    <property type="nucleotide sequence ID" value="NZ_JAOANI010000028.1"/>
</dbReference>
<dbReference type="Proteomes" id="UP001147830">
    <property type="component" value="Unassembled WGS sequence"/>
</dbReference>
<keyword evidence="2" id="KW-1185">Reference proteome</keyword>
<dbReference type="AlphaFoldDB" id="A0A9X3ASJ2"/>
<dbReference type="EMBL" id="JAOANI010000028">
    <property type="protein sequence ID" value="MCT7360485.1"/>
    <property type="molecule type" value="Genomic_DNA"/>
</dbReference>
<evidence type="ECO:0000313" key="1">
    <source>
        <dbReference type="EMBL" id="MCT7360485.1"/>
    </source>
</evidence>
<comment type="caution">
    <text evidence="1">The sequence shown here is derived from an EMBL/GenBank/DDBJ whole genome shotgun (WGS) entry which is preliminary data.</text>
</comment>
<evidence type="ECO:0000313" key="2">
    <source>
        <dbReference type="Proteomes" id="UP001147830"/>
    </source>
</evidence>
<protein>
    <submittedName>
        <fullName evidence="1">Uncharacterized protein</fullName>
    </submittedName>
</protein>
<organism evidence="1 2">
    <name type="scientific">Thalassolituus pacificus</name>
    <dbReference type="NCBI Taxonomy" id="2975440"/>
    <lineage>
        <taxon>Bacteria</taxon>
        <taxon>Pseudomonadati</taxon>
        <taxon>Pseudomonadota</taxon>
        <taxon>Gammaproteobacteria</taxon>
        <taxon>Oceanospirillales</taxon>
        <taxon>Oceanospirillaceae</taxon>
        <taxon>Thalassolituus</taxon>
    </lineage>
</organism>
<proteinExistence type="predicted"/>